<sequence length="420" mass="46745">MDSLKYYILIAGKLFLLSCILSFSSCIKDDFSPLPPFSKANLENTVSFSDSLKTYFEGVYEMQNGNTPLGGKFVAKWKHGTLCLFSEKDGQYVNLEVGFNPNDSSFRMAGIWRSPINNEQGQIEFTIAKEEGAISIFNHSGQGIIMNGMIDGSSISLAFTRPFSNSVLSRDFALLAHRGGGRNSDNLPYAENSINLVKFAEKLGATGIDIDIRLTKDHIPVIYHDADINTRLTQKSPIVGNIDQYSYDFLKSYIKLVDGQSIPTMEDMLMTAIDSTELNYVWLDCKDGGKDNFFNIVVPVAQKAIAHANSKGRNIFIFFGLPTDDAYEKFLAFPNHQGLPSLCELSLEKAKNAGSKIFGPRWTLGILTDDTEDAHANNIKIFTWTLDDETGISDVITKSQYDGILSNYPSILAYQFYSQE</sequence>
<keyword evidence="3" id="KW-1185">Reference proteome</keyword>
<dbReference type="Gene3D" id="3.20.20.190">
    <property type="entry name" value="Phosphatidylinositol (PI) phosphodiesterase"/>
    <property type="match status" value="1"/>
</dbReference>
<reference evidence="2 3" key="1">
    <citation type="submission" date="2019-09" db="EMBL/GenBank/DDBJ databases">
        <title>Genome sequence and assembly of Taibaiella sp.</title>
        <authorList>
            <person name="Chhetri G."/>
        </authorList>
    </citation>
    <scope>NUCLEOTIDE SEQUENCE [LARGE SCALE GENOMIC DNA]</scope>
    <source>
        <strain evidence="2 3">KVB11</strain>
    </source>
</reference>
<dbReference type="AlphaFoldDB" id="A0A5M6CPB9"/>
<comment type="caution">
    <text evidence="2">The sequence shown here is derived from an EMBL/GenBank/DDBJ whole genome shotgun (WGS) entry which is preliminary data.</text>
</comment>
<evidence type="ECO:0000259" key="1">
    <source>
        <dbReference type="PROSITE" id="PS51704"/>
    </source>
</evidence>
<dbReference type="Proteomes" id="UP000323632">
    <property type="component" value="Unassembled WGS sequence"/>
</dbReference>
<dbReference type="GO" id="GO:0008889">
    <property type="term" value="F:glycerophosphodiester phosphodiesterase activity"/>
    <property type="evidence" value="ECO:0007669"/>
    <property type="project" value="TreeGrafter"/>
</dbReference>
<evidence type="ECO:0000313" key="2">
    <source>
        <dbReference type="EMBL" id="KAA5535085.1"/>
    </source>
</evidence>
<dbReference type="Pfam" id="PF03009">
    <property type="entry name" value="GDPD"/>
    <property type="match status" value="1"/>
</dbReference>
<dbReference type="SUPFAM" id="SSF51695">
    <property type="entry name" value="PLC-like phosphodiesterases"/>
    <property type="match status" value="1"/>
</dbReference>
<dbReference type="InterPro" id="IPR030395">
    <property type="entry name" value="GP_PDE_dom"/>
</dbReference>
<gene>
    <name evidence="2" type="ORF">F0919_10870</name>
</gene>
<protein>
    <recommendedName>
        <fullName evidence="1">GP-PDE domain-containing protein</fullName>
    </recommendedName>
</protein>
<dbReference type="PROSITE" id="PS51704">
    <property type="entry name" value="GP_PDE"/>
    <property type="match status" value="1"/>
</dbReference>
<dbReference type="GO" id="GO:0005886">
    <property type="term" value="C:plasma membrane"/>
    <property type="evidence" value="ECO:0007669"/>
    <property type="project" value="TreeGrafter"/>
</dbReference>
<dbReference type="PANTHER" id="PTHR46320:SF1">
    <property type="entry name" value="GLYCEROPHOSPHODIESTER PHOSPHODIESTERASE 1"/>
    <property type="match status" value="1"/>
</dbReference>
<dbReference type="RefSeq" id="WP_150032764.1">
    <property type="nucleotide sequence ID" value="NZ_VWSH01000002.1"/>
</dbReference>
<dbReference type="PROSITE" id="PS51257">
    <property type="entry name" value="PROKAR_LIPOPROTEIN"/>
    <property type="match status" value="1"/>
</dbReference>
<dbReference type="GO" id="GO:0070291">
    <property type="term" value="P:N-acylethanolamine metabolic process"/>
    <property type="evidence" value="ECO:0007669"/>
    <property type="project" value="TreeGrafter"/>
</dbReference>
<feature type="domain" description="GP-PDE" evidence="1">
    <location>
        <begin position="172"/>
        <end position="416"/>
    </location>
</feature>
<organism evidence="2 3">
    <name type="scientific">Taibaiella lutea</name>
    <dbReference type="NCBI Taxonomy" id="2608001"/>
    <lineage>
        <taxon>Bacteria</taxon>
        <taxon>Pseudomonadati</taxon>
        <taxon>Bacteroidota</taxon>
        <taxon>Chitinophagia</taxon>
        <taxon>Chitinophagales</taxon>
        <taxon>Chitinophagaceae</taxon>
        <taxon>Taibaiella</taxon>
    </lineage>
</organism>
<proteinExistence type="predicted"/>
<evidence type="ECO:0000313" key="3">
    <source>
        <dbReference type="Proteomes" id="UP000323632"/>
    </source>
</evidence>
<dbReference type="InterPro" id="IPR017946">
    <property type="entry name" value="PLC-like_Pdiesterase_TIM-brl"/>
</dbReference>
<dbReference type="EMBL" id="VWSH01000002">
    <property type="protein sequence ID" value="KAA5535085.1"/>
    <property type="molecule type" value="Genomic_DNA"/>
</dbReference>
<dbReference type="PANTHER" id="PTHR46320">
    <property type="entry name" value="GLYCEROPHOSPHODIESTER PHOSPHODIESTERASE 1"/>
    <property type="match status" value="1"/>
</dbReference>
<dbReference type="GO" id="GO:0006644">
    <property type="term" value="P:phospholipid metabolic process"/>
    <property type="evidence" value="ECO:0007669"/>
    <property type="project" value="TreeGrafter"/>
</dbReference>
<dbReference type="GO" id="GO:0006580">
    <property type="term" value="P:ethanolamine metabolic process"/>
    <property type="evidence" value="ECO:0007669"/>
    <property type="project" value="TreeGrafter"/>
</dbReference>
<name>A0A5M6CPB9_9BACT</name>
<accession>A0A5M6CPB9</accession>